<dbReference type="PROSITE" id="PS50022">
    <property type="entry name" value="FA58C_3"/>
    <property type="match status" value="1"/>
</dbReference>
<evidence type="ECO:0000313" key="3">
    <source>
        <dbReference type="Proteomes" id="UP000035268"/>
    </source>
</evidence>
<dbReference type="Pfam" id="PF00754">
    <property type="entry name" value="F5_F8_type_C"/>
    <property type="match status" value="1"/>
</dbReference>
<dbReference type="EMBL" id="CP010904">
    <property type="protein sequence ID" value="AKJ65637.1"/>
    <property type="molecule type" value="Genomic_DNA"/>
</dbReference>
<sequence length="885" mass="97351">MSPKKPSKIWQSHRFVTCTKLLACVVAGLLPIGESLCVAQEPKTHVQDVFFSPTVLSHHVHGEPAIWFDDGTYYMMYDYIGWNPKAHANVKKQGLGLATSKDGVYWRDHGIDFPNDEDVYWTGCAAVTRYQPDGPWVMQYSFTDVPKYPGFRMRFAVSEDSRTWEKLGPESTFLPDPRWYTNRRFDTINPCPAPDGGYWYGAWIAVPKDVWGFGFGKTRDGIQWEVLPPVEVVEVPRIKKDTIPGEMGGFFKMGDRYFIEYCDNTHASPLGVRVHIVSSKKPEGPYRPTPRNHTWGTYSYFYPRVYDLPGGTFFAEMFHVGRDNGRSYHMPPLKRIESDGESIWLKYWEGNDRLKSQPIRLSAVEPFDDGKASWLYGVPETLPYGNAVVVEGKLRLDGARGERNLALDATATASATEEAEWNQADSFSPDKAIDGNPATGWVGHAPVGGAVSFQLDLGESQSIGSIALHASVPPDFVETSVDGKEWTVVPDPPQVFDARNYSIGAYWENLGRDARFVRFTKKNAEDESWPGLPGGNPTWRGYFGISDVGVYARPSKSISDRPSLVLRREGERDFAIVVDRDGTVRFGGVDKDGTHFRREHVRDIEVDLGQQADFRLILREDMGEFYLNDYQIGLLNLAGTNPLIGRIGFTGIDGACRASDLKAWHSDPDASFLASSASGQLVFEDTFNATAGAAVGFNNDISTRQAASSLANAPYSYDATGSLALNGSNVNIVAAGSFTPDTSDTLAVDLGAELVGEIYTISFELSNTSGSSGDWIGFGFGNEAVGANIADAGLLIRRNGSNSFYFADGSGIQFSSTVSGVNTWEITVDETGASPTVQFFQNGSALNATPITITNLTGTDRTFQFNSSNSNTTGTFDNLRIEVIP</sequence>
<organism evidence="2 3">
    <name type="scientific">Kiritimatiella glycovorans</name>
    <dbReference type="NCBI Taxonomy" id="1307763"/>
    <lineage>
        <taxon>Bacteria</taxon>
        <taxon>Pseudomonadati</taxon>
        <taxon>Kiritimatiellota</taxon>
        <taxon>Kiritimatiellia</taxon>
        <taxon>Kiritimatiellales</taxon>
        <taxon>Kiritimatiellaceae</taxon>
        <taxon>Kiritimatiella</taxon>
    </lineage>
</organism>
<proteinExistence type="predicted"/>
<name>A0A0G3EJL3_9BACT</name>
<evidence type="ECO:0000313" key="2">
    <source>
        <dbReference type="EMBL" id="AKJ65637.1"/>
    </source>
</evidence>
<keyword evidence="3" id="KW-1185">Reference proteome</keyword>
<dbReference type="SUPFAM" id="SSF75005">
    <property type="entry name" value="Arabinanase/levansucrase/invertase"/>
    <property type="match status" value="1"/>
</dbReference>
<dbReference type="Gene3D" id="2.115.10.20">
    <property type="entry name" value="Glycosyl hydrolase domain, family 43"/>
    <property type="match status" value="1"/>
</dbReference>
<dbReference type="SUPFAM" id="SSF49785">
    <property type="entry name" value="Galactose-binding domain-like"/>
    <property type="match status" value="1"/>
</dbReference>
<dbReference type="Proteomes" id="UP000035268">
    <property type="component" value="Chromosome"/>
</dbReference>
<gene>
    <name evidence="2" type="ORF">L21SP4_02412</name>
</gene>
<evidence type="ECO:0000259" key="1">
    <source>
        <dbReference type="PROSITE" id="PS50022"/>
    </source>
</evidence>
<dbReference type="KEGG" id="vbl:L21SP4_02412"/>
<dbReference type="InterPro" id="IPR023296">
    <property type="entry name" value="Glyco_hydro_beta-prop_sf"/>
</dbReference>
<dbReference type="AlphaFoldDB" id="A0A0G3EJL3"/>
<reference evidence="2 3" key="2">
    <citation type="journal article" date="2016" name="ISME J.">
        <title>Characterization of the first cultured representative of Verrucomicrobia subdivision 5 indicates the proposal of a novel phylum.</title>
        <authorList>
            <person name="Spring S."/>
            <person name="Bunk B."/>
            <person name="Sproer C."/>
            <person name="Schumann P."/>
            <person name="Rohde M."/>
            <person name="Tindall B.J."/>
            <person name="Klenk H.P."/>
        </authorList>
    </citation>
    <scope>NUCLEOTIDE SEQUENCE [LARGE SCALE GENOMIC DNA]</scope>
    <source>
        <strain evidence="2 3">L21-Fru-AB</strain>
    </source>
</reference>
<reference evidence="3" key="1">
    <citation type="submission" date="2015-02" db="EMBL/GenBank/DDBJ databases">
        <title>Description and complete genome sequence of the first cultured representative of the subdivision 5 of the Verrucomicrobia phylum.</title>
        <authorList>
            <person name="Spring S."/>
            <person name="Bunk B."/>
            <person name="Sproer C."/>
            <person name="Klenk H.-P."/>
        </authorList>
    </citation>
    <scope>NUCLEOTIDE SEQUENCE [LARGE SCALE GENOMIC DNA]</scope>
    <source>
        <strain evidence="3">L21-Fru-AB</strain>
    </source>
</reference>
<dbReference type="InterPro" id="IPR000421">
    <property type="entry name" value="FA58C"/>
</dbReference>
<accession>A0A0G3EJL3</accession>
<dbReference type="Gene3D" id="2.60.120.260">
    <property type="entry name" value="Galactose-binding domain-like"/>
    <property type="match status" value="1"/>
</dbReference>
<protein>
    <submittedName>
        <fullName evidence="2">F5/8 type domain protein involved in adhesion</fullName>
    </submittedName>
</protein>
<dbReference type="InterPro" id="IPR008979">
    <property type="entry name" value="Galactose-bd-like_sf"/>
</dbReference>
<feature type="domain" description="F5/8 type C" evidence="1">
    <location>
        <begin position="400"/>
        <end position="519"/>
    </location>
</feature>